<dbReference type="EMBL" id="JWZT01003431">
    <property type="protein sequence ID" value="KII66821.1"/>
    <property type="molecule type" value="Genomic_DNA"/>
</dbReference>
<comment type="caution">
    <text evidence="1">The sequence shown here is derived from an EMBL/GenBank/DDBJ whole genome shotgun (WGS) entry which is preliminary data.</text>
</comment>
<keyword evidence="2" id="KW-1185">Reference proteome</keyword>
<name>A0A0C2MI97_THEKT</name>
<gene>
    <name evidence="1" type="ORF">RF11_02420</name>
</gene>
<accession>A0A0C2MI97</accession>
<proteinExistence type="predicted"/>
<reference evidence="1 2" key="1">
    <citation type="journal article" date="2014" name="Genome Biol. Evol.">
        <title>The genome of the myxosporean Thelohanellus kitauei shows adaptations to nutrient acquisition within its fish host.</title>
        <authorList>
            <person name="Yang Y."/>
            <person name="Xiong J."/>
            <person name="Zhou Z."/>
            <person name="Huo F."/>
            <person name="Miao W."/>
            <person name="Ran C."/>
            <person name="Liu Y."/>
            <person name="Zhang J."/>
            <person name="Feng J."/>
            <person name="Wang M."/>
            <person name="Wang M."/>
            <person name="Wang L."/>
            <person name="Yao B."/>
        </authorList>
    </citation>
    <scope>NUCLEOTIDE SEQUENCE [LARGE SCALE GENOMIC DNA]</scope>
    <source>
        <strain evidence="1">Wuqing</strain>
    </source>
</reference>
<evidence type="ECO:0000313" key="2">
    <source>
        <dbReference type="Proteomes" id="UP000031668"/>
    </source>
</evidence>
<sequence length="332" mass="37807">MAKSHIKRIALTGVQEAYDNKDPDKITHGGKSIRTPFPLNFLQTTVDKSTHSLSHCPLAKQCLLHSGADQSERSGLKTFQPNATNMVLGTGVSTHLQRVPYRFTFERPVFSSALISCEIGSSGSFFSKFYMRFSHLEQNVNRGYPKLVNISKNTEYFSKLIRNLIKAQRENTEALIWGQGEEMLAVMCDLANMVSKLSSTAAFEPFNSWKMFPCYLPGFDTDLSYHEITKLLSDFNDKKVRFIHARIDFSRCLLKLDQSYKERVAELRFQKENCKCSLIDNNIRDAITNRTFDQVMSIAESMVLTSKTMQAINRADEAFSIKDSRKGKTMKN</sequence>
<dbReference type="AlphaFoldDB" id="A0A0C2MI97"/>
<organism evidence="1 2">
    <name type="scientific">Thelohanellus kitauei</name>
    <name type="common">Myxosporean</name>
    <dbReference type="NCBI Taxonomy" id="669202"/>
    <lineage>
        <taxon>Eukaryota</taxon>
        <taxon>Metazoa</taxon>
        <taxon>Cnidaria</taxon>
        <taxon>Myxozoa</taxon>
        <taxon>Myxosporea</taxon>
        <taxon>Bivalvulida</taxon>
        <taxon>Platysporina</taxon>
        <taxon>Myxobolidae</taxon>
        <taxon>Thelohanellus</taxon>
    </lineage>
</organism>
<dbReference type="Proteomes" id="UP000031668">
    <property type="component" value="Unassembled WGS sequence"/>
</dbReference>
<evidence type="ECO:0000313" key="1">
    <source>
        <dbReference type="EMBL" id="KII66821.1"/>
    </source>
</evidence>
<protein>
    <submittedName>
        <fullName evidence="1">Uncharacterized protein</fullName>
    </submittedName>
</protein>